<name>A0A022QT29_ERYGU</name>
<evidence type="ECO:0000256" key="7">
    <source>
        <dbReference type="ARBA" id="ARBA00023075"/>
    </source>
</evidence>
<comment type="catalytic activity">
    <reaction evidence="10">
        <text>a plastoquinone + NADH + (n+1) H(+)(in) = a plastoquinol + NAD(+) + n H(+)(out)</text>
        <dbReference type="Rhea" id="RHEA:42608"/>
        <dbReference type="Rhea" id="RHEA-COMP:9561"/>
        <dbReference type="Rhea" id="RHEA-COMP:9562"/>
        <dbReference type="ChEBI" id="CHEBI:15378"/>
        <dbReference type="ChEBI" id="CHEBI:17757"/>
        <dbReference type="ChEBI" id="CHEBI:57540"/>
        <dbReference type="ChEBI" id="CHEBI:57945"/>
        <dbReference type="ChEBI" id="CHEBI:62192"/>
    </reaction>
</comment>
<keyword evidence="7" id="KW-0830">Ubiquinone</keyword>
<keyword evidence="11" id="KW-0472">Membrane</keyword>
<evidence type="ECO:0000256" key="11">
    <source>
        <dbReference type="SAM" id="Phobius"/>
    </source>
</evidence>
<keyword evidence="14" id="KW-1185">Reference proteome</keyword>
<dbReference type="Proteomes" id="UP000030748">
    <property type="component" value="Unassembled WGS sequence"/>
</dbReference>
<dbReference type="InterPro" id="IPR003918">
    <property type="entry name" value="NADH_UbQ_OxRdtase"/>
</dbReference>
<dbReference type="Pfam" id="PF00361">
    <property type="entry name" value="Proton_antipo_M"/>
    <property type="match status" value="1"/>
</dbReference>
<evidence type="ECO:0000256" key="6">
    <source>
        <dbReference type="ARBA" id="ARBA00023027"/>
    </source>
</evidence>
<keyword evidence="6" id="KW-0520">NAD</keyword>
<evidence type="ECO:0000256" key="9">
    <source>
        <dbReference type="ARBA" id="ARBA00047726"/>
    </source>
</evidence>
<dbReference type="AlphaFoldDB" id="A0A022QT29"/>
<keyword evidence="5" id="KW-1278">Translocase</keyword>
<evidence type="ECO:0000256" key="10">
    <source>
        <dbReference type="ARBA" id="ARBA00048026"/>
    </source>
</evidence>
<proteinExistence type="predicted"/>
<gene>
    <name evidence="13" type="ORF">MIMGU_mgv1a021079mg</name>
</gene>
<evidence type="ECO:0000256" key="8">
    <source>
        <dbReference type="ARBA" id="ARBA00031025"/>
    </source>
</evidence>
<dbReference type="GO" id="GO:0042773">
    <property type="term" value="P:ATP synthesis coupled electron transport"/>
    <property type="evidence" value="ECO:0007669"/>
    <property type="project" value="InterPro"/>
</dbReference>
<evidence type="ECO:0000259" key="12">
    <source>
        <dbReference type="Pfam" id="PF00361"/>
    </source>
</evidence>
<evidence type="ECO:0000256" key="3">
    <source>
        <dbReference type="ARBA" id="ARBA00021006"/>
    </source>
</evidence>
<evidence type="ECO:0000313" key="14">
    <source>
        <dbReference type="Proteomes" id="UP000030748"/>
    </source>
</evidence>
<feature type="transmembrane region" description="Helical" evidence="11">
    <location>
        <begin position="80"/>
        <end position="99"/>
    </location>
</feature>
<dbReference type="PANTHER" id="PTHR43507:SF1">
    <property type="entry name" value="NADH-UBIQUINONE OXIDOREDUCTASE CHAIN 4"/>
    <property type="match status" value="1"/>
</dbReference>
<dbReference type="GO" id="GO:0009535">
    <property type="term" value="C:chloroplast thylakoid membrane"/>
    <property type="evidence" value="ECO:0007669"/>
    <property type="project" value="UniProtKB-SubCell"/>
</dbReference>
<feature type="domain" description="NADH:quinone oxidoreductase/Mrp antiporter transmembrane" evidence="12">
    <location>
        <begin position="10"/>
        <end position="102"/>
    </location>
</feature>
<dbReference type="eggNOG" id="KOG4845">
    <property type="taxonomic scope" value="Eukaryota"/>
</dbReference>
<keyword evidence="11" id="KW-0812">Transmembrane</keyword>
<reference evidence="13 14" key="1">
    <citation type="journal article" date="2013" name="Proc. Natl. Acad. Sci. U.S.A.">
        <title>Fine-scale variation in meiotic recombination in Mimulus inferred from population shotgun sequencing.</title>
        <authorList>
            <person name="Hellsten U."/>
            <person name="Wright K.M."/>
            <person name="Jenkins J."/>
            <person name="Shu S."/>
            <person name="Yuan Y."/>
            <person name="Wessler S.R."/>
            <person name="Schmutz J."/>
            <person name="Willis J.H."/>
            <person name="Rokhsar D.S."/>
        </authorList>
    </citation>
    <scope>NUCLEOTIDE SEQUENCE [LARGE SCALE GENOMIC DNA]</scope>
    <source>
        <strain evidence="14">cv. DUN x IM62</strain>
    </source>
</reference>
<sequence length="104" mass="11725">MWFETKKYPFFLYTLHGSVFMLLAILFILLRTTYLQISLTTNLLSGQIFLWTASLATFAVKVPMVPVHIWLPEAHVGAPTARSIILAGIPLKLGAYVFLRLSIT</sequence>
<accession>A0A022QT29</accession>
<keyword evidence="4" id="KW-0934">Plastid</keyword>
<comment type="subcellular location">
    <subcellularLocation>
        <location evidence="1">Plastid</location>
        <location evidence="1">Chloroplast thylakoid membrane</location>
    </subcellularLocation>
</comment>
<evidence type="ECO:0000256" key="1">
    <source>
        <dbReference type="ARBA" id="ARBA00004334"/>
    </source>
</evidence>
<comment type="catalytic activity">
    <reaction evidence="9">
        <text>a plastoquinone + NADPH + (n+1) H(+)(in) = a plastoquinol + NADP(+) + n H(+)(out)</text>
        <dbReference type="Rhea" id="RHEA:42612"/>
        <dbReference type="Rhea" id="RHEA-COMP:9561"/>
        <dbReference type="Rhea" id="RHEA-COMP:9562"/>
        <dbReference type="ChEBI" id="CHEBI:15378"/>
        <dbReference type="ChEBI" id="CHEBI:17757"/>
        <dbReference type="ChEBI" id="CHEBI:57783"/>
        <dbReference type="ChEBI" id="CHEBI:58349"/>
        <dbReference type="ChEBI" id="CHEBI:62192"/>
    </reaction>
</comment>
<dbReference type="EC" id="7.1.1.2" evidence="2"/>
<evidence type="ECO:0000313" key="13">
    <source>
        <dbReference type="EMBL" id="EYU30428.1"/>
    </source>
</evidence>
<dbReference type="InterPro" id="IPR001750">
    <property type="entry name" value="ND/Mrp_TM"/>
</dbReference>
<dbReference type="STRING" id="4155.A0A022QT29"/>
<dbReference type="EMBL" id="KI631062">
    <property type="protein sequence ID" value="EYU30428.1"/>
    <property type="molecule type" value="Genomic_DNA"/>
</dbReference>
<dbReference type="PANTHER" id="PTHR43507">
    <property type="entry name" value="NADH-UBIQUINONE OXIDOREDUCTASE CHAIN 4"/>
    <property type="match status" value="1"/>
</dbReference>
<evidence type="ECO:0000256" key="4">
    <source>
        <dbReference type="ARBA" id="ARBA00022640"/>
    </source>
</evidence>
<dbReference type="PRINTS" id="PR01437">
    <property type="entry name" value="NUOXDRDTASE4"/>
</dbReference>
<evidence type="ECO:0000256" key="5">
    <source>
        <dbReference type="ARBA" id="ARBA00022967"/>
    </source>
</evidence>
<evidence type="ECO:0000256" key="2">
    <source>
        <dbReference type="ARBA" id="ARBA00012944"/>
    </source>
</evidence>
<feature type="transmembrane region" description="Helical" evidence="11">
    <location>
        <begin position="12"/>
        <end position="30"/>
    </location>
</feature>
<dbReference type="GO" id="GO:0008137">
    <property type="term" value="F:NADH dehydrogenase (ubiquinone) activity"/>
    <property type="evidence" value="ECO:0007669"/>
    <property type="project" value="UniProtKB-EC"/>
</dbReference>
<feature type="non-terminal residue" evidence="13">
    <location>
        <position position="104"/>
    </location>
</feature>
<feature type="transmembrane region" description="Helical" evidence="11">
    <location>
        <begin position="42"/>
        <end position="60"/>
    </location>
</feature>
<organism evidence="13 14">
    <name type="scientific">Erythranthe guttata</name>
    <name type="common">Yellow monkey flower</name>
    <name type="synonym">Mimulus guttatus</name>
    <dbReference type="NCBI Taxonomy" id="4155"/>
    <lineage>
        <taxon>Eukaryota</taxon>
        <taxon>Viridiplantae</taxon>
        <taxon>Streptophyta</taxon>
        <taxon>Embryophyta</taxon>
        <taxon>Tracheophyta</taxon>
        <taxon>Spermatophyta</taxon>
        <taxon>Magnoliopsida</taxon>
        <taxon>eudicotyledons</taxon>
        <taxon>Gunneridae</taxon>
        <taxon>Pentapetalae</taxon>
        <taxon>asterids</taxon>
        <taxon>lamiids</taxon>
        <taxon>Lamiales</taxon>
        <taxon>Phrymaceae</taxon>
        <taxon>Erythranthe</taxon>
    </lineage>
</organism>
<protein>
    <recommendedName>
        <fullName evidence="3">NADH-ubiquinone oxidoreductase chain 4</fullName>
        <ecNumber evidence="2">7.1.1.2</ecNumber>
    </recommendedName>
    <alternativeName>
        <fullName evidence="8">NADH dehydrogenase subunit 4</fullName>
    </alternativeName>
</protein>
<keyword evidence="11" id="KW-1133">Transmembrane helix</keyword>